<gene>
    <name evidence="1" type="ORF">KHC33_15290</name>
</gene>
<accession>A0A8E7EJ08</accession>
<reference evidence="1 2" key="1">
    <citation type="submission" date="2021-05" db="EMBL/GenBank/DDBJ databases">
        <title>A novel Methanospirillum isolate from a pyrite-forming mixed culture.</title>
        <authorList>
            <person name="Bunk B."/>
            <person name="Sproer C."/>
            <person name="Spring S."/>
            <person name="Pester M."/>
        </authorList>
    </citation>
    <scope>NUCLEOTIDE SEQUENCE [LARGE SCALE GENOMIC DNA]</scope>
    <source>
        <strain evidence="1 2">J.3.6.1-F.2.7.3</strain>
    </source>
</reference>
<name>A0A8E7EJ08_9EURY</name>
<keyword evidence="2" id="KW-1185">Reference proteome</keyword>
<dbReference type="EMBL" id="CP075546">
    <property type="protein sequence ID" value="QVV88664.1"/>
    <property type="molecule type" value="Genomic_DNA"/>
</dbReference>
<dbReference type="GeneID" id="65098576"/>
<dbReference type="AlphaFoldDB" id="A0A8E7EJ08"/>
<protein>
    <submittedName>
        <fullName evidence="1">Uncharacterized protein</fullName>
    </submittedName>
</protein>
<evidence type="ECO:0000313" key="1">
    <source>
        <dbReference type="EMBL" id="QVV88664.1"/>
    </source>
</evidence>
<dbReference type="RefSeq" id="WP_214419473.1">
    <property type="nucleotide sequence ID" value="NZ_CP075546.1"/>
</dbReference>
<organism evidence="1 2">
    <name type="scientific">Methanospirillum purgamenti</name>
    <dbReference type="NCBI Taxonomy" id="2834276"/>
    <lineage>
        <taxon>Archaea</taxon>
        <taxon>Methanobacteriati</taxon>
        <taxon>Methanobacteriota</taxon>
        <taxon>Stenosarchaea group</taxon>
        <taxon>Methanomicrobia</taxon>
        <taxon>Methanomicrobiales</taxon>
        <taxon>Methanospirillaceae</taxon>
        <taxon>Methanospirillum</taxon>
    </lineage>
</organism>
<evidence type="ECO:0000313" key="2">
    <source>
        <dbReference type="Proteomes" id="UP000680656"/>
    </source>
</evidence>
<dbReference type="Proteomes" id="UP000680656">
    <property type="component" value="Chromosome"/>
</dbReference>
<dbReference type="KEGG" id="mrtj:KHC33_15290"/>
<sequence length="109" mass="12268">MAADSKASRCAIWFAIHDLKTRGYLTDRCCGKNRVFDIIAWNQDSVLGLIIRSARNQALTSFHDDIAHISALVQRNQTPGKTELWLYHPGGRSRYQILPGGAMLLREAK</sequence>
<proteinExistence type="predicted"/>